<dbReference type="RefSeq" id="XP_027359297.1">
    <property type="nucleotide sequence ID" value="XM_027503496.1"/>
</dbReference>
<name>A0A8B8LU41_ABRPR</name>
<dbReference type="Proteomes" id="UP000694853">
    <property type="component" value="Unplaced"/>
</dbReference>
<dbReference type="AlphaFoldDB" id="A0A8B8LU41"/>
<evidence type="ECO:0000256" key="3">
    <source>
        <dbReference type="ARBA" id="ARBA00035647"/>
    </source>
</evidence>
<keyword evidence="7" id="KW-1185">Reference proteome</keyword>
<dbReference type="KEGG" id="aprc:113867966"/>
<dbReference type="InterPro" id="IPR013177">
    <property type="entry name" value="Ribosomal_mS38_C"/>
</dbReference>
<feature type="domain" description="Ribosomal protein mS38 C-terminal" evidence="6">
    <location>
        <begin position="91"/>
        <end position="118"/>
    </location>
</feature>
<dbReference type="GeneID" id="113867966"/>
<reference evidence="8" key="2">
    <citation type="submission" date="2025-08" db="UniProtKB">
        <authorList>
            <consortium name="RefSeq"/>
        </authorList>
    </citation>
    <scope>IDENTIFICATION</scope>
    <source>
        <tissue evidence="8">Young leaves</tissue>
    </source>
</reference>
<comment type="similarity">
    <text evidence="3">Belongs to the mitochondrion-specific ribosomal protein mS38 family.</text>
</comment>
<dbReference type="Pfam" id="PF08213">
    <property type="entry name" value="COX24_C"/>
    <property type="match status" value="1"/>
</dbReference>
<evidence type="ECO:0000256" key="2">
    <source>
        <dbReference type="ARBA" id="ARBA00023128"/>
    </source>
</evidence>
<feature type="compositionally biased region" description="Basic residues" evidence="5">
    <location>
        <begin position="96"/>
        <end position="119"/>
    </location>
</feature>
<dbReference type="OrthoDB" id="1932216at2759"/>
<evidence type="ECO:0000313" key="8">
    <source>
        <dbReference type="RefSeq" id="XP_027359297.1"/>
    </source>
</evidence>
<evidence type="ECO:0000256" key="4">
    <source>
        <dbReference type="ARBA" id="ARBA00035682"/>
    </source>
</evidence>
<feature type="region of interest" description="Disordered" evidence="5">
    <location>
        <begin position="29"/>
        <end position="52"/>
    </location>
</feature>
<evidence type="ECO:0000256" key="1">
    <source>
        <dbReference type="ARBA" id="ARBA00004173"/>
    </source>
</evidence>
<protein>
    <recommendedName>
        <fullName evidence="4">Small ribosomal subunit protein mS38</fullName>
    </recommendedName>
</protein>
<feature type="region of interest" description="Disordered" evidence="5">
    <location>
        <begin position="95"/>
        <end position="119"/>
    </location>
</feature>
<comment type="subcellular location">
    <subcellularLocation>
        <location evidence="1">Mitochondrion</location>
    </subcellularLocation>
</comment>
<keyword evidence="2" id="KW-0496">Mitochondrion</keyword>
<accession>A0A8B8LU41</accession>
<gene>
    <name evidence="8" type="primary">LOC113867966</name>
</gene>
<proteinExistence type="inferred from homology"/>
<evidence type="ECO:0000313" key="7">
    <source>
        <dbReference type="Proteomes" id="UP000694853"/>
    </source>
</evidence>
<dbReference type="SMART" id="SM01155">
    <property type="entry name" value="DUF1713"/>
    <property type="match status" value="1"/>
</dbReference>
<sequence length="119" mass="13513">MASALQKVLRKSVPPFPFITAFRPSQSPNPILEFHNPSSPTSPAPTPVTHHSAPSTLIFPTFPFGFSPKPLFASGFFFPEESVSEESGTLWADSVKKKRKKKMNKHKYQKLRKRMRRQT</sequence>
<evidence type="ECO:0000259" key="6">
    <source>
        <dbReference type="SMART" id="SM01155"/>
    </source>
</evidence>
<dbReference type="PANTHER" id="PTHR32035">
    <property type="entry name" value="AURORA KINASE A-INTERACTING PROTEIN"/>
    <property type="match status" value="1"/>
</dbReference>
<evidence type="ECO:0000256" key="5">
    <source>
        <dbReference type="SAM" id="MobiDB-lite"/>
    </source>
</evidence>
<reference evidence="7" key="1">
    <citation type="journal article" date="2019" name="Toxins">
        <title>Detection of Abrin-Like and Prepropulchellin-Like Toxin Genes and Transcripts Using Whole Genome Sequencing and Full-Length Transcript Sequencing of Abrus precatorius.</title>
        <authorList>
            <person name="Hovde B.T."/>
            <person name="Daligault H.E."/>
            <person name="Hanschen E.R."/>
            <person name="Kunde Y.A."/>
            <person name="Johnson M.B."/>
            <person name="Starkenburg S.R."/>
            <person name="Johnson S.L."/>
        </authorList>
    </citation>
    <scope>NUCLEOTIDE SEQUENCE [LARGE SCALE GENOMIC DNA]</scope>
</reference>
<dbReference type="PANTHER" id="PTHR32035:SF3">
    <property type="entry name" value="SMALL RIBOSOMAL SUBUNIT PROTEIN MS38"/>
    <property type="match status" value="1"/>
</dbReference>
<organism evidence="7 8">
    <name type="scientific">Abrus precatorius</name>
    <name type="common">Indian licorice</name>
    <name type="synonym">Glycine abrus</name>
    <dbReference type="NCBI Taxonomy" id="3816"/>
    <lineage>
        <taxon>Eukaryota</taxon>
        <taxon>Viridiplantae</taxon>
        <taxon>Streptophyta</taxon>
        <taxon>Embryophyta</taxon>
        <taxon>Tracheophyta</taxon>
        <taxon>Spermatophyta</taxon>
        <taxon>Magnoliopsida</taxon>
        <taxon>eudicotyledons</taxon>
        <taxon>Gunneridae</taxon>
        <taxon>Pentapetalae</taxon>
        <taxon>rosids</taxon>
        <taxon>fabids</taxon>
        <taxon>Fabales</taxon>
        <taxon>Fabaceae</taxon>
        <taxon>Papilionoideae</taxon>
        <taxon>50 kb inversion clade</taxon>
        <taxon>NPAAA clade</taxon>
        <taxon>indigoferoid/millettioid clade</taxon>
        <taxon>Abreae</taxon>
        <taxon>Abrus</taxon>
    </lineage>
</organism>
<dbReference type="GO" id="GO:0005739">
    <property type="term" value="C:mitochondrion"/>
    <property type="evidence" value="ECO:0007669"/>
    <property type="project" value="UniProtKB-SubCell"/>
</dbReference>